<protein>
    <submittedName>
        <fullName evidence="1">Uncharacterized protein</fullName>
    </submittedName>
</protein>
<accession>A0A1I5RU72</accession>
<dbReference type="RefSeq" id="WP_092015713.1">
    <property type="nucleotide sequence ID" value="NZ_FOXH01000004.1"/>
</dbReference>
<evidence type="ECO:0000313" key="2">
    <source>
        <dbReference type="Proteomes" id="UP000199306"/>
    </source>
</evidence>
<reference evidence="1 2" key="1">
    <citation type="submission" date="2016-10" db="EMBL/GenBank/DDBJ databases">
        <authorList>
            <person name="de Groot N.N."/>
        </authorList>
    </citation>
    <scope>NUCLEOTIDE SEQUENCE [LARGE SCALE GENOMIC DNA]</scope>
    <source>
        <strain evidence="2">E92,LMG 26720,CCM 7988</strain>
    </source>
</reference>
<dbReference type="OrthoDB" id="10003973at2"/>
<dbReference type="AlphaFoldDB" id="A0A1I5RU72"/>
<proteinExistence type="predicted"/>
<dbReference type="EMBL" id="FOXH01000004">
    <property type="protein sequence ID" value="SFP62109.1"/>
    <property type="molecule type" value="Genomic_DNA"/>
</dbReference>
<name>A0A1I5RU72_9BACT</name>
<sequence length="64" mass="7449">MAHECCICGGECYCNGSWDDVITDQTPESCEGCNDCQDDDALRHFYSFQDDDDFDENDWYEDEE</sequence>
<dbReference type="STRING" id="1079859.SAMN04515674_104249"/>
<gene>
    <name evidence="1" type="ORF">SAMN04515674_104249</name>
</gene>
<keyword evidence="2" id="KW-1185">Reference proteome</keyword>
<organism evidence="1 2">
    <name type="scientific">Pseudarcicella hirudinis</name>
    <dbReference type="NCBI Taxonomy" id="1079859"/>
    <lineage>
        <taxon>Bacteria</taxon>
        <taxon>Pseudomonadati</taxon>
        <taxon>Bacteroidota</taxon>
        <taxon>Cytophagia</taxon>
        <taxon>Cytophagales</taxon>
        <taxon>Flectobacillaceae</taxon>
        <taxon>Pseudarcicella</taxon>
    </lineage>
</organism>
<dbReference type="Proteomes" id="UP000199306">
    <property type="component" value="Unassembled WGS sequence"/>
</dbReference>
<evidence type="ECO:0000313" key="1">
    <source>
        <dbReference type="EMBL" id="SFP62109.1"/>
    </source>
</evidence>